<gene>
    <name evidence="2" type="ORF">RchiOBHm_Chr7g0188261</name>
</gene>
<reference evidence="2 3" key="1">
    <citation type="journal article" date="2018" name="Nat. Genet.">
        <title>The Rosa genome provides new insights in the design of modern roses.</title>
        <authorList>
            <person name="Bendahmane M."/>
        </authorList>
    </citation>
    <scope>NUCLEOTIDE SEQUENCE [LARGE SCALE GENOMIC DNA]</scope>
    <source>
        <strain evidence="3">cv. Old Blush</strain>
    </source>
</reference>
<dbReference type="EMBL" id="PDCK01000045">
    <property type="protein sequence ID" value="PRQ16811.1"/>
    <property type="molecule type" value="Genomic_DNA"/>
</dbReference>
<evidence type="ECO:0000256" key="1">
    <source>
        <dbReference type="SAM" id="MobiDB-lite"/>
    </source>
</evidence>
<dbReference type="Gramene" id="PRQ16811">
    <property type="protein sequence ID" value="PRQ16811"/>
    <property type="gene ID" value="RchiOBHm_Chr7g0188261"/>
</dbReference>
<protein>
    <submittedName>
        <fullName evidence="2">Uncharacterized protein</fullName>
    </submittedName>
</protein>
<evidence type="ECO:0000313" key="2">
    <source>
        <dbReference type="EMBL" id="PRQ16811.1"/>
    </source>
</evidence>
<dbReference type="STRING" id="74649.A0A2P6P4E9"/>
<feature type="region of interest" description="Disordered" evidence="1">
    <location>
        <begin position="552"/>
        <end position="571"/>
    </location>
</feature>
<dbReference type="PANTHER" id="PTHR38390:SF2">
    <property type="entry name" value="OS01G0103900 PROTEIN"/>
    <property type="match status" value="1"/>
</dbReference>
<sequence length="603" mass="67998">MHRTCLIYCLWESETDMSFLQLKIVYTPSPSGNFSLRDFHHAVNGLPESSFQPQMDDSDVKLSSVINDEVLYHWGGRDIMRKVIVITSCLPRDVDFIMQKTLTAAADKCVSVEFLLFEQKSAHLSNVKENIKSFVTCISELDNCSFQTCLPDPRVLHGLVNRWLQDLKDDIEEPMQARFNFKQNLVGSVNHLSCNLYISVNQMVDGFYPCQTCRCHGISLEDAVLVKTEESYCPVTGRNIRRSDVIGNSVKVGEKTILLLPSFQIPVKLNRASSPIDFSVIERTNLGSLSEGVVMGASYVVIPSTFQEMETASDEIDQSDVNNELFRGISSALHSMDQGLVCSSNCNIETMRETTLLCYYILQPSDNGPMLLRRIAGSEELLHIPDLNQLTVSSVRKEFEDSVKDCLSKIDKRDYNPMLHERGFHQKLNLLVKESLLLGSLSPNVEEDIYESNATQPKFSEVVGQSDPTIDIEAIREETSKLVDLTAEEDKTSACITEEWEQLVVNDVSKLHSPVCTSKPKPDQSVQSPPDGTRQLDAKTSRILERLEVPRQFRREPLSPNLRSKGVTNSNVQVKKPLLPSKPTVTNSQLIKPNFQRLKRKFK</sequence>
<dbReference type="OMA" id="LECYYLL"/>
<organism evidence="2 3">
    <name type="scientific">Rosa chinensis</name>
    <name type="common">China rose</name>
    <dbReference type="NCBI Taxonomy" id="74649"/>
    <lineage>
        <taxon>Eukaryota</taxon>
        <taxon>Viridiplantae</taxon>
        <taxon>Streptophyta</taxon>
        <taxon>Embryophyta</taxon>
        <taxon>Tracheophyta</taxon>
        <taxon>Spermatophyta</taxon>
        <taxon>Magnoliopsida</taxon>
        <taxon>eudicotyledons</taxon>
        <taxon>Gunneridae</taxon>
        <taxon>Pentapetalae</taxon>
        <taxon>rosids</taxon>
        <taxon>fabids</taxon>
        <taxon>Rosales</taxon>
        <taxon>Rosaceae</taxon>
        <taxon>Rosoideae</taxon>
        <taxon>Rosoideae incertae sedis</taxon>
        <taxon>Rosa</taxon>
    </lineage>
</organism>
<dbReference type="Proteomes" id="UP000238479">
    <property type="component" value="Chromosome 7"/>
</dbReference>
<proteinExistence type="predicted"/>
<dbReference type="AlphaFoldDB" id="A0A2P6P4E9"/>
<accession>A0A2P6P4E9</accession>
<name>A0A2P6P4E9_ROSCH</name>
<comment type="caution">
    <text evidence="2">The sequence shown here is derived from an EMBL/GenBank/DDBJ whole genome shotgun (WGS) entry which is preliminary data.</text>
</comment>
<dbReference type="PANTHER" id="PTHR38390">
    <property type="entry name" value="OS01G0103900 PROTEIN"/>
    <property type="match status" value="1"/>
</dbReference>
<keyword evidence="3" id="KW-1185">Reference proteome</keyword>
<feature type="region of interest" description="Disordered" evidence="1">
    <location>
        <begin position="513"/>
        <end position="536"/>
    </location>
</feature>
<evidence type="ECO:0000313" key="3">
    <source>
        <dbReference type="Proteomes" id="UP000238479"/>
    </source>
</evidence>